<sequence length="63" mass="7282">MVERLPVRISGIAVIINIMAEKLKPALRSFQKKFWEENLGITVKPYSNRAIPWEPCFILTRAP</sequence>
<protein>
    <submittedName>
        <fullName evidence="1">Uncharacterized protein</fullName>
    </submittedName>
</protein>
<dbReference type="EMBL" id="MNWX01000032">
    <property type="protein sequence ID" value="OIO64980.1"/>
    <property type="molecule type" value="Genomic_DNA"/>
</dbReference>
<name>A0A1J4XT86_9BACT</name>
<dbReference type="Proteomes" id="UP000182693">
    <property type="component" value="Unassembled WGS sequence"/>
</dbReference>
<evidence type="ECO:0000313" key="2">
    <source>
        <dbReference type="Proteomes" id="UP000182693"/>
    </source>
</evidence>
<reference evidence="1 2" key="1">
    <citation type="journal article" date="2016" name="Environ. Microbiol.">
        <title>Genomic resolution of a cold subsurface aquifer community provides metabolic insights for novel microbes adapted to high CO concentrations.</title>
        <authorList>
            <person name="Probst A.J."/>
            <person name="Castelle C.J."/>
            <person name="Singh A."/>
            <person name="Brown C.T."/>
            <person name="Anantharaman K."/>
            <person name="Sharon I."/>
            <person name="Hug L.A."/>
            <person name="Burstein D."/>
            <person name="Emerson J.B."/>
            <person name="Thomas B.C."/>
            <person name="Banfield J.F."/>
        </authorList>
    </citation>
    <scope>NUCLEOTIDE SEQUENCE [LARGE SCALE GENOMIC DNA]</scope>
    <source>
        <strain evidence="1">CG1_02_39_135</strain>
    </source>
</reference>
<proteinExistence type="predicted"/>
<comment type="caution">
    <text evidence="1">The sequence shown here is derived from an EMBL/GenBank/DDBJ whole genome shotgun (WGS) entry which is preliminary data.</text>
</comment>
<accession>A0A1J4XT86</accession>
<dbReference type="AlphaFoldDB" id="A0A1J4XT86"/>
<gene>
    <name evidence="1" type="ORF">AUJ30_01690</name>
</gene>
<organism evidence="1 2">
    <name type="scientific">Candidatus Wolfebacteria bacterium CG1_02_39_135</name>
    <dbReference type="NCBI Taxonomy" id="1805425"/>
    <lineage>
        <taxon>Bacteria</taxon>
        <taxon>Candidatus Wolfeibacteriota</taxon>
    </lineage>
</organism>
<evidence type="ECO:0000313" key="1">
    <source>
        <dbReference type="EMBL" id="OIO64980.1"/>
    </source>
</evidence>